<organism evidence="1 2">
    <name type="scientific">Faecalibacterium prausnitzii</name>
    <dbReference type="NCBI Taxonomy" id="853"/>
    <lineage>
        <taxon>Bacteria</taxon>
        <taxon>Bacillati</taxon>
        <taxon>Bacillota</taxon>
        <taxon>Clostridia</taxon>
        <taxon>Eubacteriales</taxon>
        <taxon>Oscillospiraceae</taxon>
        <taxon>Faecalibacterium</taxon>
    </lineage>
</organism>
<dbReference type="EMBL" id="PRLF01000002">
    <property type="protein sequence ID" value="RAW66701.1"/>
    <property type="molecule type" value="Genomic_DNA"/>
</dbReference>
<reference evidence="1 2" key="1">
    <citation type="submission" date="2018-02" db="EMBL/GenBank/DDBJ databases">
        <title>Complete genome sequencing of Faecalibacterium prausnitzii strains isolated from the human gut.</title>
        <authorList>
            <person name="Fitzgerald B.C."/>
            <person name="Shkoporov A.N."/>
            <person name="Ross P.R."/>
            <person name="Hill C."/>
        </authorList>
    </citation>
    <scope>NUCLEOTIDE SEQUENCE [LARGE SCALE GENOMIC DNA]</scope>
    <source>
        <strain evidence="1 2">APC924/119</strain>
    </source>
</reference>
<protein>
    <submittedName>
        <fullName evidence="1">Uncharacterized protein</fullName>
    </submittedName>
</protein>
<name>A0A329UUU6_9FIRM</name>
<accession>A0A329UUU6</accession>
<gene>
    <name evidence="1" type="ORF">C4N21_02445</name>
</gene>
<proteinExistence type="predicted"/>
<dbReference type="Proteomes" id="UP000250550">
    <property type="component" value="Unassembled WGS sequence"/>
</dbReference>
<dbReference type="AlphaFoldDB" id="A0A329UUU6"/>
<sequence>MLMLHRAFFLWQELPLKHPERMRSPMPQAAFYGDWGVSPTSRKSLSCHESPACRRVTLARSRHFLFTLKARCAIMSIEFFDGLETT</sequence>
<evidence type="ECO:0000313" key="2">
    <source>
        <dbReference type="Proteomes" id="UP000250550"/>
    </source>
</evidence>
<evidence type="ECO:0000313" key="1">
    <source>
        <dbReference type="EMBL" id="RAW66701.1"/>
    </source>
</evidence>
<comment type="caution">
    <text evidence="1">The sequence shown here is derived from an EMBL/GenBank/DDBJ whole genome shotgun (WGS) entry which is preliminary data.</text>
</comment>